<evidence type="ECO:0000313" key="5">
    <source>
        <dbReference type="EMBL" id="KAH7297520.1"/>
    </source>
</evidence>
<comment type="caution">
    <text evidence="5">The sequence shown here is derived from an EMBL/GenBank/DDBJ whole genome shotgun (WGS) entry which is preliminary data.</text>
</comment>
<feature type="repeat" description="PPR" evidence="3">
    <location>
        <begin position="529"/>
        <end position="563"/>
    </location>
</feature>
<dbReference type="InterPro" id="IPR002885">
    <property type="entry name" value="PPR_rpt"/>
</dbReference>
<gene>
    <name evidence="5" type="ORF">KP509_26G072600</name>
</gene>
<dbReference type="Proteomes" id="UP000825935">
    <property type="component" value="Chromosome 26"/>
</dbReference>
<accession>A0A8T2RN81</accession>
<dbReference type="NCBIfam" id="TIGR00756">
    <property type="entry name" value="PPR"/>
    <property type="match status" value="4"/>
</dbReference>
<dbReference type="Pfam" id="PF13812">
    <property type="entry name" value="PPR_3"/>
    <property type="match status" value="1"/>
</dbReference>
<keyword evidence="6" id="KW-1185">Reference proteome</keyword>
<dbReference type="PROSITE" id="PS51375">
    <property type="entry name" value="PPR"/>
    <property type="match status" value="5"/>
</dbReference>
<sequence length="701" mass="80813">MLLHGWRAPVIRTSIFLQRSSLLKNALPLPLQSGHSLLVLPTFGLCKGLVDVTAHDELRPPPEVLLENFFYRGKVVARFVDLIKKCDATENFQEALQGLPVPLDNRLVTEILRGELHCDTALRFFRWLKQCPGFQHNEYTYGIMLNNLGRTGHLQKMQELFDEMKAEGFKVTRVTLTNVISWFYKGKDMASVACHWHKLRRAGIKPSAAIYTAYIDFLLSKNRHGEITHIFEEMLRVDCLPNSRTYSMFIEYLVNAGNPDAGAKIVKLMHCMKVTPSKVAYRILVNGFGRLGKIEQLLDTLSEMREHFYRPTKQLIPAIRALELSGKVEEAREISSEIMSYGNTACVNAISRNGVDIEDEGNDDDDDDGNDGVEADSVRTVWRSAHCSHILFDIGSFVNALYSWNSNVERVLEQENLHWERSLVLGLLRRMKNLDSMWPFFHWLNIKLGFKHDCYGCSFLVRIILKSTLSVDKMDFLIRELFKGVIHDRMGEPAVPLFNLVIRHYVGMGEVDKASEMLKFLKDTGLEPNKFTYKFLIEGFARCCRRREVVLMLKEMEESGFSLESSTSAEVINFLGQIGKIQKAYALFCKIFQSGRKPSCDEYKAIMTIYFMKGENDMALKLYEDMRKYGIKPTQDMYDLVTGILRKAYRFSDMQDLAQERQLYRFFDGRKKVLQENLLEVLFIFTTGLKHKSREFKPGLR</sequence>
<name>A0A8T2RN81_CERRI</name>
<feature type="repeat" description="PPR" evidence="3">
    <location>
        <begin position="137"/>
        <end position="171"/>
    </location>
</feature>
<feature type="repeat" description="PPR" evidence="3">
    <location>
        <begin position="494"/>
        <end position="528"/>
    </location>
</feature>
<evidence type="ECO:0000259" key="4">
    <source>
        <dbReference type="Pfam" id="PF17177"/>
    </source>
</evidence>
<comment type="similarity">
    <text evidence="1">Belongs to the PPR family. P subfamily.</text>
</comment>
<feature type="domain" description="PROP1-like PPR" evidence="4">
    <location>
        <begin position="138"/>
        <end position="314"/>
    </location>
</feature>
<dbReference type="EMBL" id="CM035431">
    <property type="protein sequence ID" value="KAH7297520.1"/>
    <property type="molecule type" value="Genomic_DNA"/>
</dbReference>
<reference evidence="5" key="1">
    <citation type="submission" date="2021-08" db="EMBL/GenBank/DDBJ databases">
        <title>WGS assembly of Ceratopteris richardii.</title>
        <authorList>
            <person name="Marchant D.B."/>
            <person name="Chen G."/>
            <person name="Jenkins J."/>
            <person name="Shu S."/>
            <person name="Leebens-Mack J."/>
            <person name="Grimwood J."/>
            <person name="Schmutz J."/>
            <person name="Soltis P."/>
            <person name="Soltis D."/>
            <person name="Chen Z.-H."/>
        </authorList>
    </citation>
    <scope>NUCLEOTIDE SEQUENCE</scope>
    <source>
        <strain evidence="5">Whitten #5841</strain>
        <tissue evidence="5">Leaf</tissue>
    </source>
</reference>
<dbReference type="OrthoDB" id="185373at2759"/>
<evidence type="ECO:0000256" key="2">
    <source>
        <dbReference type="ARBA" id="ARBA00022737"/>
    </source>
</evidence>
<dbReference type="Pfam" id="PF17177">
    <property type="entry name" value="PPR_long"/>
    <property type="match status" value="1"/>
</dbReference>
<feature type="repeat" description="PPR" evidence="3">
    <location>
        <begin position="277"/>
        <end position="311"/>
    </location>
</feature>
<evidence type="ECO:0000313" key="6">
    <source>
        <dbReference type="Proteomes" id="UP000825935"/>
    </source>
</evidence>
<dbReference type="Pfam" id="PF13041">
    <property type="entry name" value="PPR_2"/>
    <property type="match status" value="1"/>
</dbReference>
<dbReference type="Gene3D" id="1.25.40.10">
    <property type="entry name" value="Tetratricopeptide repeat domain"/>
    <property type="match status" value="4"/>
</dbReference>
<protein>
    <recommendedName>
        <fullName evidence="4">PROP1-like PPR domain-containing protein</fullName>
    </recommendedName>
</protein>
<evidence type="ECO:0000256" key="1">
    <source>
        <dbReference type="ARBA" id="ARBA00007626"/>
    </source>
</evidence>
<dbReference type="AlphaFoldDB" id="A0A8T2RN81"/>
<dbReference type="InterPro" id="IPR033443">
    <property type="entry name" value="PROP1-like_PPR_dom"/>
</dbReference>
<feature type="repeat" description="PPR" evidence="3">
    <location>
        <begin position="599"/>
        <end position="633"/>
    </location>
</feature>
<dbReference type="PANTHER" id="PTHR47447:SF17">
    <property type="entry name" value="OS12G0638900 PROTEIN"/>
    <property type="match status" value="1"/>
</dbReference>
<evidence type="ECO:0000256" key="3">
    <source>
        <dbReference type="PROSITE-ProRule" id="PRU00708"/>
    </source>
</evidence>
<proteinExistence type="inferred from homology"/>
<dbReference type="InterPro" id="IPR011990">
    <property type="entry name" value="TPR-like_helical_dom_sf"/>
</dbReference>
<dbReference type="PANTHER" id="PTHR47447">
    <property type="entry name" value="OS03G0856100 PROTEIN"/>
    <property type="match status" value="1"/>
</dbReference>
<organism evidence="5 6">
    <name type="scientific">Ceratopteris richardii</name>
    <name type="common">Triangle waterfern</name>
    <dbReference type="NCBI Taxonomy" id="49495"/>
    <lineage>
        <taxon>Eukaryota</taxon>
        <taxon>Viridiplantae</taxon>
        <taxon>Streptophyta</taxon>
        <taxon>Embryophyta</taxon>
        <taxon>Tracheophyta</taxon>
        <taxon>Polypodiopsida</taxon>
        <taxon>Polypodiidae</taxon>
        <taxon>Polypodiales</taxon>
        <taxon>Pteridineae</taxon>
        <taxon>Pteridaceae</taxon>
        <taxon>Parkerioideae</taxon>
        <taxon>Ceratopteris</taxon>
    </lineage>
</organism>
<keyword evidence="2" id="KW-0677">Repeat</keyword>